<organism evidence="8 9">
    <name type="scientific">Serpentinimonas raichei</name>
    <dbReference type="NCBI Taxonomy" id="1458425"/>
    <lineage>
        <taxon>Bacteria</taxon>
        <taxon>Pseudomonadati</taxon>
        <taxon>Pseudomonadota</taxon>
        <taxon>Betaproteobacteria</taxon>
        <taxon>Burkholderiales</taxon>
        <taxon>Comamonadaceae</taxon>
        <taxon>Serpentinimonas</taxon>
    </lineage>
</organism>
<evidence type="ECO:0000256" key="5">
    <source>
        <dbReference type="ARBA" id="ARBA00023136"/>
    </source>
</evidence>
<dbReference type="STRING" id="1458425.SRAA_0344"/>
<dbReference type="Proteomes" id="UP000067461">
    <property type="component" value="Chromosome"/>
</dbReference>
<evidence type="ECO:0000256" key="4">
    <source>
        <dbReference type="ARBA" id="ARBA00022989"/>
    </source>
</evidence>
<evidence type="ECO:0000256" key="2">
    <source>
        <dbReference type="ARBA" id="ARBA00022475"/>
    </source>
</evidence>
<name>A0A060NL29_9BURK</name>
<feature type="compositionally biased region" description="Pro residues" evidence="6">
    <location>
        <begin position="132"/>
        <end position="141"/>
    </location>
</feature>
<keyword evidence="4 7" id="KW-1133">Transmembrane helix</keyword>
<evidence type="ECO:0000256" key="1">
    <source>
        <dbReference type="ARBA" id="ARBA00004236"/>
    </source>
</evidence>
<dbReference type="KEGG" id="cbaa:SRAA_0344"/>
<reference evidence="8 9" key="1">
    <citation type="journal article" date="2014" name="Nat. Commun.">
        <title>Physiological and genomic features of highly alkaliphilic hydrogen-utilizing Betaproteobacteria from a continental serpentinizing site.</title>
        <authorList>
            <person name="Suzuki S."/>
            <person name="Kuenen J.G."/>
            <person name="Schipper K."/>
            <person name="van der Velde S."/>
            <person name="Ishii S."/>
            <person name="Wu A."/>
            <person name="Sorokin D.Y."/>
            <person name="Tenney A."/>
            <person name="Meng X.Y."/>
            <person name="Morrill P.L."/>
            <person name="Kamagata Y."/>
            <person name="Muyzer G."/>
            <person name="Nealson K.H."/>
        </authorList>
    </citation>
    <scope>NUCLEOTIDE SEQUENCE [LARGE SCALE GENOMIC DNA]</scope>
    <source>
        <strain evidence="8 9">A1</strain>
    </source>
</reference>
<sequence length="141" mass="14490">MNQSIFTAMLPALGLLLVMVLLAWGVHWMRKRIAPSGSGLGADLRLVSQLMVGPQQRVVVVEVNGPDGPVQLTLGVTPQHISALHTQRLVGAAAAPASSASGPAPFAPATPSVAQPAPETLYQKVARSLGAGPPPASEPRP</sequence>
<keyword evidence="3 7" id="KW-0812">Transmembrane</keyword>
<dbReference type="Pfam" id="PF04347">
    <property type="entry name" value="FliO"/>
    <property type="match status" value="1"/>
</dbReference>
<keyword evidence="8" id="KW-0966">Cell projection</keyword>
<keyword evidence="5 7" id="KW-0472">Membrane</keyword>
<protein>
    <submittedName>
        <fullName evidence="8">Flagellar biogenesis protein</fullName>
    </submittedName>
</protein>
<evidence type="ECO:0000256" key="3">
    <source>
        <dbReference type="ARBA" id="ARBA00022692"/>
    </source>
</evidence>
<keyword evidence="2" id="KW-1003">Cell membrane</keyword>
<dbReference type="GO" id="GO:0016020">
    <property type="term" value="C:membrane"/>
    <property type="evidence" value="ECO:0007669"/>
    <property type="project" value="InterPro"/>
</dbReference>
<evidence type="ECO:0000313" key="9">
    <source>
        <dbReference type="Proteomes" id="UP000067461"/>
    </source>
</evidence>
<feature type="compositionally biased region" description="Low complexity" evidence="6">
    <location>
        <begin position="94"/>
        <end position="112"/>
    </location>
</feature>
<dbReference type="InterPro" id="IPR022781">
    <property type="entry name" value="Flagellar_biosynth_FliO"/>
</dbReference>
<dbReference type="GO" id="GO:0044781">
    <property type="term" value="P:bacterial-type flagellum organization"/>
    <property type="evidence" value="ECO:0007669"/>
    <property type="project" value="InterPro"/>
</dbReference>
<feature type="transmembrane region" description="Helical" evidence="7">
    <location>
        <begin position="6"/>
        <end position="26"/>
    </location>
</feature>
<proteinExistence type="predicted"/>
<gene>
    <name evidence="8" type="ORF">SRAA_0344</name>
</gene>
<dbReference type="HOGENOM" id="CLU_1831740_0_0_4"/>
<keyword evidence="8" id="KW-0282">Flagellum</keyword>
<evidence type="ECO:0000313" key="8">
    <source>
        <dbReference type="EMBL" id="BAO80198.1"/>
    </source>
</evidence>
<dbReference type="OrthoDB" id="8905632at2"/>
<evidence type="ECO:0000256" key="7">
    <source>
        <dbReference type="SAM" id="Phobius"/>
    </source>
</evidence>
<keyword evidence="9" id="KW-1185">Reference proteome</keyword>
<dbReference type="AlphaFoldDB" id="A0A060NL29"/>
<comment type="subcellular location">
    <subcellularLocation>
        <location evidence="1">Cell membrane</location>
    </subcellularLocation>
</comment>
<evidence type="ECO:0000256" key="6">
    <source>
        <dbReference type="SAM" id="MobiDB-lite"/>
    </source>
</evidence>
<dbReference type="RefSeq" id="WP_052369084.1">
    <property type="nucleotide sequence ID" value="NZ_AP014568.1"/>
</dbReference>
<dbReference type="EMBL" id="AP014568">
    <property type="protein sequence ID" value="BAO80198.1"/>
    <property type="molecule type" value="Genomic_DNA"/>
</dbReference>
<accession>A0A060NL29</accession>
<feature type="region of interest" description="Disordered" evidence="6">
    <location>
        <begin position="94"/>
        <end position="141"/>
    </location>
</feature>
<keyword evidence="8" id="KW-0969">Cilium</keyword>